<gene>
    <name evidence="5" type="ORF">PDESU_00276</name>
</gene>
<keyword evidence="1" id="KW-0805">Transcription regulation</keyword>
<keyword evidence="2" id="KW-0238">DNA-binding</keyword>
<organism evidence="5 6">
    <name type="scientific">Pontiella desulfatans</name>
    <dbReference type="NCBI Taxonomy" id="2750659"/>
    <lineage>
        <taxon>Bacteria</taxon>
        <taxon>Pseudomonadati</taxon>
        <taxon>Kiritimatiellota</taxon>
        <taxon>Kiritimatiellia</taxon>
        <taxon>Kiritimatiellales</taxon>
        <taxon>Pontiellaceae</taxon>
        <taxon>Pontiella</taxon>
    </lineage>
</organism>
<dbReference type="Pfam" id="PF12833">
    <property type="entry name" value="HTH_18"/>
    <property type="match status" value="1"/>
</dbReference>
<dbReference type="AlphaFoldDB" id="A0A6C2TVP8"/>
<dbReference type="InterPro" id="IPR020449">
    <property type="entry name" value="Tscrpt_reg_AraC-type_HTH"/>
</dbReference>
<dbReference type="InterPro" id="IPR018060">
    <property type="entry name" value="HTH_AraC"/>
</dbReference>
<accession>A0A6C2TVP8</accession>
<dbReference type="GO" id="GO:0043565">
    <property type="term" value="F:sequence-specific DNA binding"/>
    <property type="evidence" value="ECO:0007669"/>
    <property type="project" value="InterPro"/>
</dbReference>
<proteinExistence type="predicted"/>
<dbReference type="PROSITE" id="PS01124">
    <property type="entry name" value="HTH_ARAC_FAMILY_2"/>
    <property type="match status" value="1"/>
</dbReference>
<keyword evidence="6" id="KW-1185">Reference proteome</keyword>
<dbReference type="RefSeq" id="WP_136077461.1">
    <property type="nucleotide sequence ID" value="NZ_CAAHFG010000001.1"/>
</dbReference>
<dbReference type="SUPFAM" id="SSF46689">
    <property type="entry name" value="Homeodomain-like"/>
    <property type="match status" value="1"/>
</dbReference>
<dbReference type="Gene3D" id="1.10.10.60">
    <property type="entry name" value="Homeodomain-like"/>
    <property type="match status" value="1"/>
</dbReference>
<dbReference type="PRINTS" id="PR00032">
    <property type="entry name" value="HTHARAC"/>
</dbReference>
<dbReference type="SMART" id="SM00342">
    <property type="entry name" value="HTH_ARAC"/>
    <property type="match status" value="1"/>
</dbReference>
<dbReference type="PANTHER" id="PTHR43280:SF28">
    <property type="entry name" value="HTH-TYPE TRANSCRIPTIONAL ACTIVATOR RHAS"/>
    <property type="match status" value="1"/>
</dbReference>
<evidence type="ECO:0000256" key="3">
    <source>
        <dbReference type="ARBA" id="ARBA00023163"/>
    </source>
</evidence>
<evidence type="ECO:0000259" key="4">
    <source>
        <dbReference type="PROSITE" id="PS01124"/>
    </source>
</evidence>
<protein>
    <recommendedName>
        <fullName evidence="4">HTH araC/xylS-type domain-containing protein</fullName>
    </recommendedName>
</protein>
<dbReference type="Proteomes" id="UP000366872">
    <property type="component" value="Unassembled WGS sequence"/>
</dbReference>
<dbReference type="InterPro" id="IPR009057">
    <property type="entry name" value="Homeodomain-like_sf"/>
</dbReference>
<reference evidence="5 6" key="1">
    <citation type="submission" date="2019-04" db="EMBL/GenBank/DDBJ databases">
        <authorList>
            <person name="Van Vliet M D."/>
        </authorList>
    </citation>
    <scope>NUCLEOTIDE SEQUENCE [LARGE SCALE GENOMIC DNA]</scope>
    <source>
        <strain evidence="5 6">F1</strain>
    </source>
</reference>
<keyword evidence="3" id="KW-0804">Transcription</keyword>
<dbReference type="GO" id="GO:0003700">
    <property type="term" value="F:DNA-binding transcription factor activity"/>
    <property type="evidence" value="ECO:0007669"/>
    <property type="project" value="InterPro"/>
</dbReference>
<evidence type="ECO:0000313" key="6">
    <source>
        <dbReference type="Proteomes" id="UP000366872"/>
    </source>
</evidence>
<dbReference type="PANTHER" id="PTHR43280">
    <property type="entry name" value="ARAC-FAMILY TRANSCRIPTIONAL REGULATOR"/>
    <property type="match status" value="1"/>
</dbReference>
<name>A0A6C2TVP8_PONDE</name>
<feature type="domain" description="HTH araC/xylS-type" evidence="4">
    <location>
        <begin position="111"/>
        <end position="155"/>
    </location>
</feature>
<sequence>MYIVMYNPEQIALPENELRRMPGYCAMFMLEPAYRKQHRFASRLHLKRMQLAHVEAICDEMERESTEKTPGHEIVLRAKLLDLMAYLSRTYMQGESTETQALQRVGEVIGAMEMLLKTDRTITKIAFAVGFNDSNYFTRQFKKVAGLPPRQFRMQNNM</sequence>
<dbReference type="EMBL" id="CAAHFG010000001">
    <property type="protein sequence ID" value="VGO11730.1"/>
    <property type="molecule type" value="Genomic_DNA"/>
</dbReference>
<evidence type="ECO:0000313" key="5">
    <source>
        <dbReference type="EMBL" id="VGO11730.1"/>
    </source>
</evidence>
<evidence type="ECO:0000256" key="1">
    <source>
        <dbReference type="ARBA" id="ARBA00023015"/>
    </source>
</evidence>
<evidence type="ECO:0000256" key="2">
    <source>
        <dbReference type="ARBA" id="ARBA00023125"/>
    </source>
</evidence>